<gene>
    <name evidence="4" type="ORF">CO026_00240</name>
</gene>
<dbReference type="SUPFAM" id="SSF52518">
    <property type="entry name" value="Thiamin diphosphate-binding fold (THDP-binding)"/>
    <property type="match status" value="1"/>
</dbReference>
<dbReference type="InterPro" id="IPR029061">
    <property type="entry name" value="THDP-binding"/>
</dbReference>
<name>A0A2M8FFM9_9BACT</name>
<dbReference type="Pfam" id="PF03894">
    <property type="entry name" value="XFP"/>
    <property type="match status" value="1"/>
</dbReference>
<dbReference type="InterPro" id="IPR009014">
    <property type="entry name" value="Transketo_C/PFOR_II"/>
</dbReference>
<evidence type="ECO:0000259" key="3">
    <source>
        <dbReference type="Pfam" id="PF09363"/>
    </source>
</evidence>
<evidence type="ECO:0000256" key="2">
    <source>
        <dbReference type="ARBA" id="ARBA00023239"/>
    </source>
</evidence>
<dbReference type="GO" id="GO:0016832">
    <property type="term" value="F:aldehyde-lyase activity"/>
    <property type="evidence" value="ECO:0007669"/>
    <property type="project" value="InterPro"/>
</dbReference>
<dbReference type="PANTHER" id="PTHR31273:SF0">
    <property type="entry name" value="PHOSPHOKETOLASE-RELATED"/>
    <property type="match status" value="1"/>
</dbReference>
<sequence length="441" mass="50552">MGDTPHARGGAPHYKPLVLPELTDYVSSSTCDLNNPICGMESSMEKIGAYLRDAMKLNEANRNLRLMSPDETYSNKLQAVFEYTKRAFVWPHREWDIDMANDGRVLEMLSEHSLQGLLQGYVLTGRHGVFASYEAFVQIVASMTDQYAKFLKIARTVSWRGTIPSLNYILTSSSWRQEHNGFSHQNPGFIDGVLQRQGEFTNVYFPPDANTAIITFDRVMRSTREINVMVCGKRPLPIWRTFEEAKLDVENGISVWDFASDDDPHMVFASAGDYPTQEVLAAISIVREEIPSFRMRYVNINSLSSVGFGIGNAHHHVAREHFFEYFTTDKPVRMNFHGYPQTIKQILFDYGCDAVRFKVHGYEESGSITTPFDMMVRNHVDRFHLAMEAFSLAEDQGIIDAGEAKRLHQKYEEKLIEHKAYIMEFGDDPEIITNWIWQLRS</sequence>
<dbReference type="AlphaFoldDB" id="A0A2M8FFM9"/>
<dbReference type="EMBL" id="PFRD01000015">
    <property type="protein sequence ID" value="PJC56449.1"/>
    <property type="molecule type" value="Genomic_DNA"/>
</dbReference>
<reference evidence="5" key="1">
    <citation type="submission" date="2017-09" db="EMBL/GenBank/DDBJ databases">
        <title>Depth-based differentiation of microbial function through sediment-hosted aquifers and enrichment of novel symbionts in the deep terrestrial subsurface.</title>
        <authorList>
            <person name="Probst A.J."/>
            <person name="Ladd B."/>
            <person name="Jarett J.K."/>
            <person name="Geller-Mcgrath D.E."/>
            <person name="Sieber C.M.K."/>
            <person name="Emerson J.B."/>
            <person name="Anantharaman K."/>
            <person name="Thomas B.C."/>
            <person name="Malmstrom R."/>
            <person name="Stieglmeier M."/>
            <person name="Klingl A."/>
            <person name="Woyke T."/>
            <person name="Ryan C.M."/>
            <person name="Banfield J.F."/>
        </authorList>
    </citation>
    <scope>NUCLEOTIDE SEQUENCE [LARGE SCALE GENOMIC DNA]</scope>
</reference>
<evidence type="ECO:0000313" key="4">
    <source>
        <dbReference type="EMBL" id="PJC56449.1"/>
    </source>
</evidence>
<dbReference type="PANTHER" id="PTHR31273">
    <property type="entry name" value="PHOSPHOKETOLASE-RELATED"/>
    <property type="match status" value="1"/>
</dbReference>
<proteinExistence type="inferred from homology"/>
<dbReference type="Pfam" id="PF09363">
    <property type="entry name" value="XFP_C"/>
    <property type="match status" value="1"/>
</dbReference>
<keyword evidence="2" id="KW-0456">Lyase</keyword>
<feature type="domain" description="Xylulose 5-phosphate/Fructose 6-phosphate phosphoketolase C-terminal" evidence="3">
    <location>
        <begin position="233"/>
        <end position="437"/>
    </location>
</feature>
<accession>A0A2M8FFM9</accession>
<organism evidence="4 5">
    <name type="scientific">Candidatus Kaiserbacteria bacterium CG_4_9_14_0_2_um_filter_41_32</name>
    <dbReference type="NCBI Taxonomy" id="1974601"/>
    <lineage>
        <taxon>Bacteria</taxon>
        <taxon>Candidatus Kaiseribacteriota</taxon>
    </lineage>
</organism>
<dbReference type="Gene3D" id="3.40.50.970">
    <property type="match status" value="1"/>
</dbReference>
<evidence type="ECO:0000313" key="5">
    <source>
        <dbReference type="Proteomes" id="UP000230391"/>
    </source>
</evidence>
<comment type="similarity">
    <text evidence="1">Belongs to the XFP family.</text>
</comment>
<dbReference type="GO" id="GO:0005975">
    <property type="term" value="P:carbohydrate metabolic process"/>
    <property type="evidence" value="ECO:0007669"/>
    <property type="project" value="InterPro"/>
</dbReference>
<evidence type="ECO:0000256" key="1">
    <source>
        <dbReference type="ARBA" id="ARBA00005623"/>
    </source>
</evidence>
<dbReference type="Gene3D" id="3.40.50.920">
    <property type="match status" value="1"/>
</dbReference>
<dbReference type="InterPro" id="IPR018969">
    <property type="entry name" value="Xul5P/Fru6P_PKetolase_C"/>
</dbReference>
<dbReference type="Proteomes" id="UP000230391">
    <property type="component" value="Unassembled WGS sequence"/>
</dbReference>
<dbReference type="InterPro" id="IPR005593">
    <property type="entry name" value="Xul5P/Fru6P_PKetolase"/>
</dbReference>
<comment type="caution">
    <text evidence="4">The sequence shown here is derived from an EMBL/GenBank/DDBJ whole genome shotgun (WGS) entry which is preliminary data.</text>
</comment>
<protein>
    <recommendedName>
        <fullName evidence="3">Xylulose 5-phosphate/Fructose 6-phosphate phosphoketolase C-terminal domain-containing protein</fullName>
    </recommendedName>
</protein>